<feature type="transmembrane region" description="Helical" evidence="1">
    <location>
        <begin position="190"/>
        <end position="208"/>
    </location>
</feature>
<dbReference type="Pfam" id="PF14256">
    <property type="entry name" value="YwiC"/>
    <property type="match status" value="1"/>
</dbReference>
<feature type="transmembrane region" description="Helical" evidence="1">
    <location>
        <begin position="159"/>
        <end position="178"/>
    </location>
</feature>
<evidence type="ECO:0000313" key="2">
    <source>
        <dbReference type="EMBL" id="QUC11595.1"/>
    </source>
</evidence>
<reference evidence="2" key="1">
    <citation type="submission" date="2021-03" db="EMBL/GenBank/DDBJ databases">
        <title>Human Oral Microbial Genomes.</title>
        <authorList>
            <person name="Johnston C.D."/>
            <person name="Chen T."/>
            <person name="Dewhirst F.E."/>
        </authorList>
    </citation>
    <scope>NUCLEOTIDE SEQUENCE</scope>
    <source>
        <strain evidence="2">F0714</strain>
    </source>
</reference>
<feature type="transmembrane region" description="Helical" evidence="1">
    <location>
        <begin position="214"/>
        <end position="237"/>
    </location>
</feature>
<feature type="transmembrane region" description="Helical" evidence="1">
    <location>
        <begin position="82"/>
        <end position="99"/>
    </location>
</feature>
<dbReference type="RefSeq" id="WP_123824075.1">
    <property type="nucleotide sequence ID" value="NZ_CP040007.1"/>
</dbReference>
<dbReference type="EMBL" id="CP072385">
    <property type="protein sequence ID" value="QUC11595.1"/>
    <property type="molecule type" value="Genomic_DNA"/>
</dbReference>
<sequence>MSSRRTARKPGGHSQGWVPNHHGAWAMLIMPYVMGLIWAIGAGRFSWPLALLAPVWVIGYFAFFATATWLKSNFKPRYRRAVLTYGAITVVLGILLLALKPAWWAWALVFGPLTGIGLWLAWKRRERSLLSGFVTVLAAAGLPLVLGSEGPLNLGGLPVLAGLSLACFGYFFGTVFYVKTNVRERGRASYIVYSVTWHAACAVLFAVVDFHLPRWWLVAFFVACTLRAWLVPSLGVMKGRKVTTKQLGYTEMIATAALLAILIPGVLIA</sequence>
<feature type="transmembrane region" description="Helical" evidence="1">
    <location>
        <begin position="105"/>
        <end position="122"/>
    </location>
</feature>
<name>A0AB37HVN4_9ACTN</name>
<accession>A0AB37HVN4</accession>
<evidence type="ECO:0000313" key="3">
    <source>
        <dbReference type="Proteomes" id="UP000677180"/>
    </source>
</evidence>
<dbReference type="InterPro" id="IPR025576">
    <property type="entry name" value="YwiC"/>
</dbReference>
<feature type="transmembrane region" description="Helical" evidence="1">
    <location>
        <begin position="249"/>
        <end position="268"/>
    </location>
</feature>
<feature type="transmembrane region" description="Helical" evidence="1">
    <location>
        <begin position="129"/>
        <end position="147"/>
    </location>
</feature>
<protein>
    <submittedName>
        <fullName evidence="2">YwiC-like family protein</fullName>
    </submittedName>
</protein>
<keyword evidence="1" id="KW-0812">Transmembrane</keyword>
<feature type="transmembrane region" description="Helical" evidence="1">
    <location>
        <begin position="47"/>
        <end position="70"/>
    </location>
</feature>
<dbReference type="AlphaFoldDB" id="A0AB37HVN4"/>
<keyword evidence="1" id="KW-0472">Membrane</keyword>
<feature type="transmembrane region" description="Helical" evidence="1">
    <location>
        <begin position="21"/>
        <end position="41"/>
    </location>
</feature>
<evidence type="ECO:0000256" key="1">
    <source>
        <dbReference type="SAM" id="Phobius"/>
    </source>
</evidence>
<organism evidence="2 3">
    <name type="scientific">Arachnia propionica</name>
    <dbReference type="NCBI Taxonomy" id="1750"/>
    <lineage>
        <taxon>Bacteria</taxon>
        <taxon>Bacillati</taxon>
        <taxon>Actinomycetota</taxon>
        <taxon>Actinomycetes</taxon>
        <taxon>Propionibacteriales</taxon>
        <taxon>Propionibacteriaceae</taxon>
        <taxon>Arachnia</taxon>
    </lineage>
</organism>
<dbReference type="Proteomes" id="UP000677180">
    <property type="component" value="Chromosome"/>
</dbReference>
<proteinExistence type="predicted"/>
<gene>
    <name evidence="2" type="ORF">J5A53_02525</name>
</gene>
<keyword evidence="1" id="KW-1133">Transmembrane helix</keyword>